<evidence type="ECO:0000313" key="4">
    <source>
        <dbReference type="EMBL" id="KRX93983.1"/>
    </source>
</evidence>
<feature type="compositionally biased region" description="Polar residues" evidence="1">
    <location>
        <begin position="812"/>
        <end position="835"/>
    </location>
</feature>
<keyword evidence="2" id="KW-0472">Membrane</keyword>
<keyword evidence="2" id="KW-1133">Transmembrane helix</keyword>
<feature type="region of interest" description="Disordered" evidence="1">
    <location>
        <begin position="689"/>
        <end position="717"/>
    </location>
</feature>
<feature type="compositionally biased region" description="Basic and acidic residues" evidence="1">
    <location>
        <begin position="775"/>
        <end position="788"/>
    </location>
</feature>
<evidence type="ECO:0000313" key="5">
    <source>
        <dbReference type="Proteomes" id="UP000054815"/>
    </source>
</evidence>
<feature type="compositionally biased region" description="Basic residues" evidence="1">
    <location>
        <begin position="689"/>
        <end position="701"/>
    </location>
</feature>
<feature type="transmembrane region" description="Helical" evidence="2">
    <location>
        <begin position="658"/>
        <end position="686"/>
    </location>
</feature>
<organism evidence="4 5">
    <name type="scientific">Trichinella pseudospiralis</name>
    <name type="common">Parasitic roundworm</name>
    <dbReference type="NCBI Taxonomy" id="6337"/>
    <lineage>
        <taxon>Eukaryota</taxon>
        <taxon>Metazoa</taxon>
        <taxon>Ecdysozoa</taxon>
        <taxon>Nematoda</taxon>
        <taxon>Enoplea</taxon>
        <taxon>Dorylaimia</taxon>
        <taxon>Trichinellida</taxon>
        <taxon>Trichinellidae</taxon>
        <taxon>Trichinella</taxon>
    </lineage>
</organism>
<protein>
    <recommendedName>
        <fullName evidence="6">EGF-like domain-containing protein</fullName>
    </recommendedName>
</protein>
<name>A0A0V0Y1B5_TRIPS</name>
<reference evidence="4 5" key="1">
    <citation type="submission" date="2015-01" db="EMBL/GenBank/DDBJ databases">
        <title>Evolution of Trichinella species and genotypes.</title>
        <authorList>
            <person name="Korhonen P.K."/>
            <person name="Edoardo P."/>
            <person name="Giuseppe L.R."/>
            <person name="Gasser R.B."/>
        </authorList>
    </citation>
    <scope>NUCLEOTIDE SEQUENCE [LARGE SCALE GENOMIC DNA]</scope>
    <source>
        <strain evidence="4">ISS141</strain>
    </source>
</reference>
<evidence type="ECO:0000256" key="2">
    <source>
        <dbReference type="SAM" id="Phobius"/>
    </source>
</evidence>
<dbReference type="Proteomes" id="UP000054815">
    <property type="component" value="Unassembled WGS sequence"/>
</dbReference>
<feature type="region of interest" description="Disordered" evidence="1">
    <location>
        <begin position="774"/>
        <end position="850"/>
    </location>
</feature>
<keyword evidence="3" id="KW-0732">Signal</keyword>
<dbReference type="EMBL" id="JYDU01000079">
    <property type="protein sequence ID" value="KRX93983.1"/>
    <property type="molecule type" value="Genomic_DNA"/>
</dbReference>
<evidence type="ECO:0000256" key="3">
    <source>
        <dbReference type="SAM" id="SignalP"/>
    </source>
</evidence>
<sequence length="894" mass="101652">MRTESVMIKFAVLILLVLCKQGSTNEEESTCPFETGSSTYGYKIHSCFTLVQVHLKALMQTINDADAYCRNRFKNGQMAVFTALDKQIAEPSKWSPSNVELKILNGGRLKLKKIKQLTSGTVRYTFQMFTSTFAGNIYTFNRMNSLNENNSWSMIVPEFKLLRYDKNIEKLLNIQNIGEDICTTIVKSNNTNNYSVGRSFLCNDIHSNSHWNSIICKHDPYENCLLQGVVKCKTVSPQKCILVNGAQIARNATQPYGKQCDIREMVENQYKINCPCKFDEIVCMNKRRNSAQLNTKDDEYCECPLEYCRYDPTCNSSPKMCKMNKSNGIFQCLCPPSVVLKNLTESQIEEENFEKVLKSTTETSSNVTNINNGIERQDEETTMITASQSPSTITLTEVTENIKTTTIDNLSTMTTSSTVTATHTSTINSVSPTKNITKSRLEGFHIYSLFSLKLDDSFHNLSPNYYQRIYLESSGVVILPEVINPIETEHATTFIYLNTLSRISFENYTVITNRCGYAQLEGNASNEYKPEYFHIRGKLNDKNIAFYLENSTADEPNACWQNFDNKELILFIDGSARIKPFSTATVKTEEKQTEEVPMYTIAFTGEIILKNSRFDLKWHTKPNDEMSKEEFFANLNLKNTKKNKTVHTGSDRKEYVKLFNLSIIEIIIIVCIAFLLILLISTKLHVQQKNKKKKKNKKKNNKQPYDQNENENSSQTEEMLYENLNSDRVFQFIKSPINPKTDYGGYSESSKSYHTIYQKNEKFCNSQTAISSETEITKTSDPMTDRKLIGASSCKTDTDTIETETATETGEYSDSSEATVSEQTAETSTSLNTDTDQSKESTKDDETTANCSEIKKVCPEIKICPQNEKTQNPRSEVIKVSSKGNVTTWRSYIS</sequence>
<feature type="chain" id="PRO_5006873021" description="EGF-like domain-containing protein" evidence="3">
    <location>
        <begin position="25"/>
        <end position="894"/>
    </location>
</feature>
<dbReference type="AlphaFoldDB" id="A0A0V0Y1B5"/>
<keyword evidence="2" id="KW-0812">Transmembrane</keyword>
<comment type="caution">
    <text evidence="4">The sequence shown here is derived from an EMBL/GenBank/DDBJ whole genome shotgun (WGS) entry which is preliminary data.</text>
</comment>
<gene>
    <name evidence="4" type="ORF">T4E_5394</name>
</gene>
<accession>A0A0V0Y1B5</accession>
<feature type="compositionally biased region" description="Basic and acidic residues" evidence="1">
    <location>
        <begin position="836"/>
        <end position="846"/>
    </location>
</feature>
<evidence type="ECO:0008006" key="6">
    <source>
        <dbReference type="Google" id="ProtNLM"/>
    </source>
</evidence>
<evidence type="ECO:0000256" key="1">
    <source>
        <dbReference type="SAM" id="MobiDB-lite"/>
    </source>
</evidence>
<feature type="signal peptide" evidence="3">
    <location>
        <begin position="1"/>
        <end position="24"/>
    </location>
</feature>
<proteinExistence type="predicted"/>
<dbReference type="STRING" id="6337.A0A0V0Y1B5"/>